<dbReference type="Proteomes" id="UP001552299">
    <property type="component" value="Unassembled WGS sequence"/>
</dbReference>
<dbReference type="Gene3D" id="3.10.20.90">
    <property type="entry name" value="Phosphatidylinositol 3-kinase Catalytic Subunit, Chain A, domain 1"/>
    <property type="match status" value="1"/>
</dbReference>
<dbReference type="EMBL" id="JANQDX010000015">
    <property type="protein sequence ID" value="KAL0910931.1"/>
    <property type="molecule type" value="Genomic_DNA"/>
</dbReference>
<evidence type="ECO:0000256" key="2">
    <source>
        <dbReference type="ARBA" id="ARBA00022679"/>
    </source>
</evidence>
<feature type="domain" description="Protein kinase" evidence="7">
    <location>
        <begin position="378"/>
        <end position="650"/>
    </location>
</feature>
<dbReference type="PROSITE" id="PS00107">
    <property type="entry name" value="PROTEIN_KINASE_ATP"/>
    <property type="match status" value="1"/>
</dbReference>
<feature type="binding site" evidence="6">
    <location>
        <position position="415"/>
    </location>
    <ligand>
        <name>ATP</name>
        <dbReference type="ChEBI" id="CHEBI:30616"/>
    </ligand>
</feature>
<protein>
    <recommendedName>
        <fullName evidence="7">Protein kinase domain-containing protein</fullName>
    </recommendedName>
</protein>
<accession>A0ABD0UKR3</accession>
<organism evidence="8 9">
    <name type="scientific">Dendrobium thyrsiflorum</name>
    <name type="common">Pinecone-like raceme dendrobium</name>
    <name type="synonym">Orchid</name>
    <dbReference type="NCBI Taxonomy" id="117978"/>
    <lineage>
        <taxon>Eukaryota</taxon>
        <taxon>Viridiplantae</taxon>
        <taxon>Streptophyta</taxon>
        <taxon>Embryophyta</taxon>
        <taxon>Tracheophyta</taxon>
        <taxon>Spermatophyta</taxon>
        <taxon>Magnoliopsida</taxon>
        <taxon>Liliopsida</taxon>
        <taxon>Asparagales</taxon>
        <taxon>Orchidaceae</taxon>
        <taxon>Epidendroideae</taxon>
        <taxon>Malaxideae</taxon>
        <taxon>Dendrobiinae</taxon>
        <taxon>Dendrobium</taxon>
    </lineage>
</organism>
<keyword evidence="5 6" id="KW-0067">ATP-binding</keyword>
<dbReference type="InterPro" id="IPR000719">
    <property type="entry name" value="Prot_kinase_dom"/>
</dbReference>
<dbReference type="PANTHER" id="PTHR23257:SF908">
    <property type="entry name" value="OS06G0181200 PROTEIN"/>
    <property type="match status" value="1"/>
</dbReference>
<dbReference type="Pfam" id="PF07714">
    <property type="entry name" value="PK_Tyr_Ser-Thr"/>
    <property type="match status" value="1"/>
</dbReference>
<evidence type="ECO:0000313" key="9">
    <source>
        <dbReference type="Proteomes" id="UP001552299"/>
    </source>
</evidence>
<dbReference type="PRINTS" id="PR00109">
    <property type="entry name" value="TYRKINASE"/>
</dbReference>
<dbReference type="InterPro" id="IPR008271">
    <property type="entry name" value="Ser/Thr_kinase_AS"/>
</dbReference>
<evidence type="ECO:0000256" key="6">
    <source>
        <dbReference type="PROSITE-ProRule" id="PRU10141"/>
    </source>
</evidence>
<evidence type="ECO:0000313" key="8">
    <source>
        <dbReference type="EMBL" id="KAL0910931.1"/>
    </source>
</evidence>
<evidence type="ECO:0000256" key="3">
    <source>
        <dbReference type="ARBA" id="ARBA00022741"/>
    </source>
</evidence>
<dbReference type="InterPro" id="IPR050167">
    <property type="entry name" value="Ser_Thr_protein_kinase"/>
</dbReference>
<keyword evidence="3 6" id="KW-0547">Nucleotide-binding</keyword>
<dbReference type="CDD" id="cd13999">
    <property type="entry name" value="STKc_MAP3K-like"/>
    <property type="match status" value="1"/>
</dbReference>
<keyword evidence="9" id="KW-1185">Reference proteome</keyword>
<gene>
    <name evidence="8" type="ORF">M5K25_019027</name>
</gene>
<dbReference type="AlphaFoldDB" id="A0ABD0UKR3"/>
<dbReference type="GO" id="GO:0005524">
    <property type="term" value="F:ATP binding"/>
    <property type="evidence" value="ECO:0007669"/>
    <property type="project" value="UniProtKB-UniRule"/>
</dbReference>
<dbReference type="InterPro" id="IPR001245">
    <property type="entry name" value="Ser-Thr/Tyr_kinase_cat_dom"/>
</dbReference>
<name>A0ABD0UKR3_DENTH</name>
<evidence type="ECO:0000256" key="5">
    <source>
        <dbReference type="ARBA" id="ARBA00022840"/>
    </source>
</evidence>
<dbReference type="Gene3D" id="3.30.200.20">
    <property type="entry name" value="Phosphorylase Kinase, domain 1"/>
    <property type="match status" value="1"/>
</dbReference>
<dbReference type="PROSITE" id="PS00108">
    <property type="entry name" value="PROTEIN_KINASE_ST"/>
    <property type="match status" value="1"/>
</dbReference>
<dbReference type="SUPFAM" id="SSF54277">
    <property type="entry name" value="CAD &amp; PB1 domains"/>
    <property type="match status" value="1"/>
</dbReference>
<dbReference type="InterPro" id="IPR000270">
    <property type="entry name" value="PB1_dom"/>
</dbReference>
<reference evidence="8 9" key="1">
    <citation type="journal article" date="2024" name="Plant Biotechnol. J.">
        <title>Dendrobium thyrsiflorum genome and its molecular insights into genes involved in important horticultural traits.</title>
        <authorList>
            <person name="Chen B."/>
            <person name="Wang J.Y."/>
            <person name="Zheng P.J."/>
            <person name="Li K.L."/>
            <person name="Liang Y.M."/>
            <person name="Chen X.F."/>
            <person name="Zhang C."/>
            <person name="Zhao X."/>
            <person name="He X."/>
            <person name="Zhang G.Q."/>
            <person name="Liu Z.J."/>
            <person name="Xu Q."/>
        </authorList>
    </citation>
    <scope>NUCLEOTIDE SEQUENCE [LARGE SCALE GENOMIC DNA]</scope>
    <source>
        <strain evidence="8">GZMU011</strain>
    </source>
</reference>
<keyword evidence="1" id="KW-0723">Serine/threonine-protein kinase</keyword>
<dbReference type="SUPFAM" id="SSF56112">
    <property type="entry name" value="Protein kinase-like (PK-like)"/>
    <property type="match status" value="1"/>
</dbReference>
<keyword evidence="2" id="KW-0808">Transferase</keyword>
<sequence>MNQLLQSFRKYLHEPPIKLLSSPFHLPYSYSSSPTSKYPFFPMAVGPVNINRNPSATTIPQTANLQSSRKLVKLCCKFGGKLMPRLSDGALHYVGGRTHIMVFPRDITLQEFYCKMEDTYGGPVVICYKLSDQDLHTLVSISSNENLDNMMEECDCLLEPSEYESAQVQVFLFPPYERENSLGELNDNESSHIVEVTSEANARKEKGANSTLHLDVKGDGFIDEGHSNIMGVTNLDAQIVNPPCDGSSALSTYKEFHQHDQMSSLQREHQLYGEKILETSDSDLIFHNQYPQNNSGPSKKDSCLGQFRPIQGIDEFDQGFHNIVELVESVLQSPISSPNGAIRGAQKFKDIKVNQPHALNFGGVNDIKHIQIIKNCDLNVLRELGSGTFGAVYHGKWRGADVAIKRIHDTYFAGKSWIQEQTRTNFWNEILMLANLHHPNIITFYGIVWDGPGGSFAAITEYMVDGSLRSALINYSRFLDKRRSLLIAIDIAFGMEYLHDQNIIHFDLKSDNLLVNLRDPNRPICKVADFGLSKVKCSTSISSSSARGTIPWMAPELLNGRRDLVTEKVDVFSFGIVMWELLMGQEPYANIPDEIIIDGIVSNTLRPLVPRSCDPEWRSLMEQCWSTEPSKRPCFTEIANKLCSMASRHLQQSQI</sequence>
<dbReference type="CDD" id="cd06410">
    <property type="entry name" value="PB1_UP2"/>
    <property type="match status" value="1"/>
</dbReference>
<dbReference type="SMART" id="SM00220">
    <property type="entry name" value="S_TKc"/>
    <property type="match status" value="1"/>
</dbReference>
<dbReference type="PROSITE" id="PS50011">
    <property type="entry name" value="PROTEIN_KINASE_DOM"/>
    <property type="match status" value="1"/>
</dbReference>
<dbReference type="GO" id="GO:0004674">
    <property type="term" value="F:protein serine/threonine kinase activity"/>
    <property type="evidence" value="ECO:0007669"/>
    <property type="project" value="UniProtKB-KW"/>
</dbReference>
<proteinExistence type="predicted"/>
<dbReference type="PANTHER" id="PTHR23257">
    <property type="entry name" value="SERINE-THREONINE PROTEIN KINASE"/>
    <property type="match status" value="1"/>
</dbReference>
<comment type="caution">
    <text evidence="8">The sequence shown here is derived from an EMBL/GenBank/DDBJ whole genome shotgun (WGS) entry which is preliminary data.</text>
</comment>
<dbReference type="Gene3D" id="1.10.510.10">
    <property type="entry name" value="Transferase(Phosphotransferase) domain 1"/>
    <property type="match status" value="1"/>
</dbReference>
<dbReference type="SMART" id="SM00666">
    <property type="entry name" value="PB1"/>
    <property type="match status" value="1"/>
</dbReference>
<evidence type="ECO:0000259" key="7">
    <source>
        <dbReference type="PROSITE" id="PS50011"/>
    </source>
</evidence>
<evidence type="ECO:0000256" key="1">
    <source>
        <dbReference type="ARBA" id="ARBA00022527"/>
    </source>
</evidence>
<evidence type="ECO:0000256" key="4">
    <source>
        <dbReference type="ARBA" id="ARBA00022777"/>
    </source>
</evidence>
<dbReference type="InterPro" id="IPR017441">
    <property type="entry name" value="Protein_kinase_ATP_BS"/>
</dbReference>
<dbReference type="Pfam" id="PF00564">
    <property type="entry name" value="PB1"/>
    <property type="match status" value="1"/>
</dbReference>
<keyword evidence="4" id="KW-0418">Kinase</keyword>
<dbReference type="InterPro" id="IPR011009">
    <property type="entry name" value="Kinase-like_dom_sf"/>
</dbReference>